<dbReference type="EMBL" id="MQVX01000001">
    <property type="protein sequence ID" value="PQJ14417.1"/>
    <property type="molecule type" value="Genomic_DNA"/>
</dbReference>
<proteinExistence type="predicted"/>
<keyword evidence="2" id="KW-1185">Reference proteome</keyword>
<protein>
    <submittedName>
        <fullName evidence="1">Uncharacterized protein</fullName>
    </submittedName>
</protein>
<dbReference type="OrthoDB" id="820612at2"/>
<accession>A0A2S7T4F3</accession>
<dbReference type="Proteomes" id="UP000239366">
    <property type="component" value="Unassembled WGS sequence"/>
</dbReference>
<dbReference type="CDD" id="cd02795">
    <property type="entry name" value="CBM6-CBM35-CBM36_like"/>
    <property type="match status" value="1"/>
</dbReference>
<reference evidence="2" key="1">
    <citation type="submission" date="2016-11" db="EMBL/GenBank/DDBJ databases">
        <title>Trade-off between light-utilization and light-protection in marine flavobacteria.</title>
        <authorList>
            <person name="Kumagai Y."/>
            <person name="Yoshizawa S."/>
            <person name="Kogure K."/>
        </authorList>
    </citation>
    <scope>NUCLEOTIDE SEQUENCE [LARGE SCALE GENOMIC DNA]</scope>
    <source>
        <strain evidence="2">SG-18</strain>
    </source>
</reference>
<evidence type="ECO:0000313" key="1">
    <source>
        <dbReference type="EMBL" id="PQJ14417.1"/>
    </source>
</evidence>
<dbReference type="PROSITE" id="PS51257">
    <property type="entry name" value="PROKAR_LIPOPROTEIN"/>
    <property type="match status" value="1"/>
</dbReference>
<sequence length="289" mass="31097">MKVFRKYILIACALLSLVSCEEEDKLVQQVLSDFTSGTFLRTRATAGNPFNAFVPESPFSVTMEMQTADDQVVEAINLYYSFQERQFDDGVDRSVSDQLFTTFDPSTFGTSERGLPEFTVNSTLGEISGFLGLTSADYTGGDAFTYRFEVVLTDGRTFSSSDVSGTTAGSTYYRSPYAYAVNVTCIPVAPVPGDYVVVMNDSYGDGWNGASIRVTVDGVATDYFVSAAEGSTDTNTVTIPATATSVTWEFISGDWDSEITFSITAPNGDPAYSDGPSPAVGELILSLCP</sequence>
<name>A0A2S7T4F3_9FLAO</name>
<gene>
    <name evidence="1" type="ORF">BST99_00450</name>
</gene>
<evidence type="ECO:0000313" key="2">
    <source>
        <dbReference type="Proteomes" id="UP000239366"/>
    </source>
</evidence>
<dbReference type="RefSeq" id="WP_105000051.1">
    <property type="nucleotide sequence ID" value="NZ_MQVX01000001.1"/>
</dbReference>
<comment type="caution">
    <text evidence="1">The sequence shown here is derived from an EMBL/GenBank/DDBJ whole genome shotgun (WGS) entry which is preliminary data.</text>
</comment>
<dbReference type="AlphaFoldDB" id="A0A2S7T4F3"/>
<organism evidence="1 2">
    <name type="scientific">Aureicoccus marinus</name>
    <dbReference type="NCBI Taxonomy" id="754435"/>
    <lineage>
        <taxon>Bacteria</taxon>
        <taxon>Pseudomonadati</taxon>
        <taxon>Bacteroidota</taxon>
        <taxon>Flavobacteriia</taxon>
        <taxon>Flavobacteriales</taxon>
        <taxon>Flavobacteriaceae</taxon>
        <taxon>Aureicoccus</taxon>
    </lineage>
</organism>